<dbReference type="InterPro" id="IPR040521">
    <property type="entry name" value="KDZ"/>
</dbReference>
<name>S8E583_FOMSC</name>
<dbReference type="Pfam" id="PF18758">
    <property type="entry name" value="KDZ"/>
    <property type="match status" value="1"/>
</dbReference>
<dbReference type="AlphaFoldDB" id="S8E583"/>
<sequence length="75" mass="8630">VLYDVMCQYGIHLEQRFAKAQHLSMPRGLIIDKGIGLFHVHGHKRECELRYSPTFIKGMGETDGEILETLWSTLN</sequence>
<protein>
    <submittedName>
        <fullName evidence="1">Uncharacterized protein</fullName>
    </submittedName>
</protein>
<dbReference type="EMBL" id="KE504151">
    <property type="protein sequence ID" value="EPT00197.1"/>
    <property type="molecule type" value="Genomic_DNA"/>
</dbReference>
<dbReference type="HOGENOM" id="CLU_003703_5_3_1"/>
<dbReference type="PANTHER" id="PTHR33096:SF1">
    <property type="entry name" value="CXC1-LIKE CYSTEINE CLUSTER ASSOCIATED WITH KDZ TRANSPOSASES DOMAIN-CONTAINING PROTEIN"/>
    <property type="match status" value="1"/>
</dbReference>
<proteinExistence type="predicted"/>
<feature type="non-terminal residue" evidence="1">
    <location>
        <position position="75"/>
    </location>
</feature>
<gene>
    <name evidence="1" type="ORF">FOMPIDRAFT_1082993</name>
</gene>
<dbReference type="PANTHER" id="PTHR33096">
    <property type="entry name" value="CXC2 DOMAIN-CONTAINING PROTEIN"/>
    <property type="match status" value="1"/>
</dbReference>
<reference evidence="1 2" key="1">
    <citation type="journal article" date="2012" name="Science">
        <title>The Paleozoic origin of enzymatic lignin decomposition reconstructed from 31 fungal genomes.</title>
        <authorList>
            <person name="Floudas D."/>
            <person name="Binder M."/>
            <person name="Riley R."/>
            <person name="Barry K."/>
            <person name="Blanchette R.A."/>
            <person name="Henrissat B."/>
            <person name="Martinez A.T."/>
            <person name="Otillar R."/>
            <person name="Spatafora J.W."/>
            <person name="Yadav J.S."/>
            <person name="Aerts A."/>
            <person name="Benoit I."/>
            <person name="Boyd A."/>
            <person name="Carlson A."/>
            <person name="Copeland A."/>
            <person name="Coutinho P.M."/>
            <person name="de Vries R.P."/>
            <person name="Ferreira P."/>
            <person name="Findley K."/>
            <person name="Foster B."/>
            <person name="Gaskell J."/>
            <person name="Glotzer D."/>
            <person name="Gorecki P."/>
            <person name="Heitman J."/>
            <person name="Hesse C."/>
            <person name="Hori C."/>
            <person name="Igarashi K."/>
            <person name="Jurgens J.A."/>
            <person name="Kallen N."/>
            <person name="Kersten P."/>
            <person name="Kohler A."/>
            <person name="Kuees U."/>
            <person name="Kumar T.K.A."/>
            <person name="Kuo A."/>
            <person name="LaButti K."/>
            <person name="Larrondo L.F."/>
            <person name="Lindquist E."/>
            <person name="Ling A."/>
            <person name="Lombard V."/>
            <person name="Lucas S."/>
            <person name="Lundell T."/>
            <person name="Martin R."/>
            <person name="McLaughlin D.J."/>
            <person name="Morgenstern I."/>
            <person name="Morin E."/>
            <person name="Murat C."/>
            <person name="Nagy L.G."/>
            <person name="Nolan M."/>
            <person name="Ohm R.A."/>
            <person name="Patyshakuliyeva A."/>
            <person name="Rokas A."/>
            <person name="Ruiz-Duenas F.J."/>
            <person name="Sabat G."/>
            <person name="Salamov A."/>
            <person name="Samejima M."/>
            <person name="Schmutz J."/>
            <person name="Slot J.C."/>
            <person name="St John F."/>
            <person name="Stenlid J."/>
            <person name="Sun H."/>
            <person name="Sun S."/>
            <person name="Syed K."/>
            <person name="Tsang A."/>
            <person name="Wiebenga A."/>
            <person name="Young D."/>
            <person name="Pisabarro A."/>
            <person name="Eastwood D.C."/>
            <person name="Martin F."/>
            <person name="Cullen D."/>
            <person name="Grigoriev I.V."/>
            <person name="Hibbett D.S."/>
        </authorList>
    </citation>
    <scope>NUCLEOTIDE SEQUENCE</scope>
    <source>
        <strain evidence="2">FP-58527</strain>
    </source>
</reference>
<accession>S8E583</accession>
<dbReference type="InParanoid" id="S8E583"/>
<keyword evidence="2" id="KW-1185">Reference proteome</keyword>
<dbReference type="OrthoDB" id="2800500at2759"/>
<feature type="non-terminal residue" evidence="1">
    <location>
        <position position="1"/>
    </location>
</feature>
<organism evidence="1 2">
    <name type="scientific">Fomitopsis schrenkii</name>
    <name type="common">Brown rot fungus</name>
    <dbReference type="NCBI Taxonomy" id="2126942"/>
    <lineage>
        <taxon>Eukaryota</taxon>
        <taxon>Fungi</taxon>
        <taxon>Dikarya</taxon>
        <taxon>Basidiomycota</taxon>
        <taxon>Agaricomycotina</taxon>
        <taxon>Agaricomycetes</taxon>
        <taxon>Polyporales</taxon>
        <taxon>Fomitopsis</taxon>
    </lineage>
</organism>
<evidence type="ECO:0000313" key="1">
    <source>
        <dbReference type="EMBL" id="EPT00197.1"/>
    </source>
</evidence>
<dbReference type="Proteomes" id="UP000015241">
    <property type="component" value="Unassembled WGS sequence"/>
</dbReference>
<evidence type="ECO:0000313" key="2">
    <source>
        <dbReference type="Proteomes" id="UP000015241"/>
    </source>
</evidence>